<dbReference type="PANTHER" id="PTHR43591">
    <property type="entry name" value="METHYLTRANSFERASE"/>
    <property type="match status" value="1"/>
</dbReference>
<dbReference type="AlphaFoldDB" id="A0A101T3E4"/>
<dbReference type="RefSeq" id="WP_055634110.1">
    <property type="nucleotide sequence ID" value="NZ_JBIRRP010000003.1"/>
</dbReference>
<dbReference type="EMBL" id="LMWW01000015">
    <property type="protein sequence ID" value="KUN85083.1"/>
    <property type="molecule type" value="Genomic_DNA"/>
</dbReference>
<dbReference type="STRING" id="1943.AQJ64_12695"/>
<protein>
    <submittedName>
        <fullName evidence="2">Transcriptional regulator</fullName>
    </submittedName>
</protein>
<feature type="domain" description="Methyltransferase type 11" evidence="1">
    <location>
        <begin position="56"/>
        <end position="143"/>
    </location>
</feature>
<sequence length="267" mass="28485">MPEPSAATERERLTGSAYRTGRDLAARQAVYRWQTPRHDLPGLVAERLTAVRGTVVDVGCGNGTFLTRIRRDRPDLTVLGLDLSAGILAEVPAPVAVADAARLPLATGSAAAALALHMLYHVPDIPAAVRELSRVLAPGGLLIASTNGEHDKAELDDLWGRALTDVLGTAPAVPRLVFTTRFSLENAPALLGAEFGTVETVVLPGVIELPDPAPAAAYLASYRAWADQYGAPFEETVERARRIVADEIARNGVFRVTSRAGLLICRR</sequence>
<accession>A0A101T3E4</accession>
<dbReference type="InterPro" id="IPR013216">
    <property type="entry name" value="Methyltransf_11"/>
</dbReference>
<dbReference type="GO" id="GO:0008757">
    <property type="term" value="F:S-adenosylmethionine-dependent methyltransferase activity"/>
    <property type="evidence" value="ECO:0007669"/>
    <property type="project" value="InterPro"/>
</dbReference>
<reference evidence="2 3" key="1">
    <citation type="submission" date="2015-10" db="EMBL/GenBank/DDBJ databases">
        <title>Draft genome sequence of Streptomyces griseoruber DSM 40281, type strain for the species Streptomyces griseoruber.</title>
        <authorList>
            <person name="Ruckert C."/>
            <person name="Winkler A."/>
            <person name="Kalinowski J."/>
            <person name="Kampfer P."/>
            <person name="Glaeser S."/>
        </authorList>
    </citation>
    <scope>NUCLEOTIDE SEQUENCE [LARGE SCALE GENOMIC DNA]</scope>
    <source>
        <strain evidence="2 3">DSM 40281</strain>
    </source>
</reference>
<dbReference type="PANTHER" id="PTHR43591:SF24">
    <property type="entry name" value="2-METHOXY-6-POLYPRENYL-1,4-BENZOQUINOL METHYLASE, MITOCHONDRIAL"/>
    <property type="match status" value="1"/>
</dbReference>
<evidence type="ECO:0000259" key="1">
    <source>
        <dbReference type="Pfam" id="PF08241"/>
    </source>
</evidence>
<dbReference type="CDD" id="cd02440">
    <property type="entry name" value="AdoMet_MTases"/>
    <property type="match status" value="1"/>
</dbReference>
<gene>
    <name evidence="2" type="ORF">AQJ64_12695</name>
</gene>
<dbReference type="Pfam" id="PF08241">
    <property type="entry name" value="Methyltransf_11"/>
    <property type="match status" value="1"/>
</dbReference>
<name>A0A101T3E4_9ACTN</name>
<organism evidence="2 3">
    <name type="scientific">Streptomyces griseoruber</name>
    <dbReference type="NCBI Taxonomy" id="1943"/>
    <lineage>
        <taxon>Bacteria</taxon>
        <taxon>Bacillati</taxon>
        <taxon>Actinomycetota</taxon>
        <taxon>Actinomycetes</taxon>
        <taxon>Kitasatosporales</taxon>
        <taxon>Streptomycetaceae</taxon>
        <taxon>Streptomyces</taxon>
    </lineage>
</organism>
<dbReference type="OrthoDB" id="65624at2"/>
<dbReference type="Proteomes" id="UP000052982">
    <property type="component" value="Unassembled WGS sequence"/>
</dbReference>
<evidence type="ECO:0000313" key="2">
    <source>
        <dbReference type="EMBL" id="KUN85083.1"/>
    </source>
</evidence>
<dbReference type="Gene3D" id="3.40.50.150">
    <property type="entry name" value="Vaccinia Virus protein VP39"/>
    <property type="match status" value="1"/>
</dbReference>
<evidence type="ECO:0000313" key="3">
    <source>
        <dbReference type="Proteomes" id="UP000052982"/>
    </source>
</evidence>
<dbReference type="SUPFAM" id="SSF53335">
    <property type="entry name" value="S-adenosyl-L-methionine-dependent methyltransferases"/>
    <property type="match status" value="1"/>
</dbReference>
<keyword evidence="3" id="KW-1185">Reference proteome</keyword>
<comment type="caution">
    <text evidence="2">The sequence shown here is derived from an EMBL/GenBank/DDBJ whole genome shotgun (WGS) entry which is preliminary data.</text>
</comment>
<dbReference type="InterPro" id="IPR029063">
    <property type="entry name" value="SAM-dependent_MTases_sf"/>
</dbReference>
<proteinExistence type="predicted"/>